<reference evidence="2 3" key="1">
    <citation type="submission" date="2017-11" db="EMBL/GenBank/DDBJ databases">
        <title>Comparative genomics of Botrytis spp.</title>
        <authorList>
            <person name="Valero-Jimenez C.A."/>
            <person name="Tapia P."/>
            <person name="Veloso J."/>
            <person name="Silva-Moreno E."/>
            <person name="Staats M."/>
            <person name="Valdes J.H."/>
            <person name="Van Kan J.A.L."/>
        </authorList>
    </citation>
    <scope>NUCLEOTIDE SEQUENCE [LARGE SCALE GENOMIC DNA]</scope>
    <source>
        <strain evidence="2 3">MUCL2830</strain>
    </source>
</reference>
<proteinExistence type="predicted"/>
<dbReference type="EMBL" id="PHWZ01000373">
    <property type="protein sequence ID" value="TEY43202.1"/>
    <property type="molecule type" value="Genomic_DNA"/>
</dbReference>
<name>A0A4Y8CSF3_9HELO</name>
<gene>
    <name evidence="2" type="ORF">BOTCAL_0374g00040</name>
</gene>
<comment type="caution">
    <text evidence="2">The sequence shown here is derived from an EMBL/GenBank/DDBJ whole genome shotgun (WGS) entry which is preliminary data.</text>
</comment>
<keyword evidence="3" id="KW-1185">Reference proteome</keyword>
<accession>A0A4Y8CSF3</accession>
<evidence type="ECO:0000256" key="1">
    <source>
        <dbReference type="SAM" id="MobiDB-lite"/>
    </source>
</evidence>
<feature type="region of interest" description="Disordered" evidence="1">
    <location>
        <begin position="1"/>
        <end position="24"/>
    </location>
</feature>
<protein>
    <submittedName>
        <fullName evidence="2">Uncharacterized protein</fullName>
    </submittedName>
</protein>
<dbReference type="Proteomes" id="UP000297299">
    <property type="component" value="Unassembled WGS sequence"/>
</dbReference>
<evidence type="ECO:0000313" key="2">
    <source>
        <dbReference type="EMBL" id="TEY43202.1"/>
    </source>
</evidence>
<evidence type="ECO:0000313" key="3">
    <source>
        <dbReference type="Proteomes" id="UP000297299"/>
    </source>
</evidence>
<sequence length="67" mass="7591">MQDLAQPHTILKPPSKPTIQNGTPERRYRTIQQLDIVVLGEVLPAVAPTPIAHLVFWQQIARKHNDC</sequence>
<organism evidence="2 3">
    <name type="scientific">Botryotinia calthae</name>
    <dbReference type="NCBI Taxonomy" id="38488"/>
    <lineage>
        <taxon>Eukaryota</taxon>
        <taxon>Fungi</taxon>
        <taxon>Dikarya</taxon>
        <taxon>Ascomycota</taxon>
        <taxon>Pezizomycotina</taxon>
        <taxon>Leotiomycetes</taxon>
        <taxon>Helotiales</taxon>
        <taxon>Sclerotiniaceae</taxon>
        <taxon>Botryotinia</taxon>
    </lineage>
</organism>
<dbReference type="AlphaFoldDB" id="A0A4Y8CSF3"/>